<dbReference type="KEGG" id="hakz:J0X25_03980"/>
<dbReference type="EMBL" id="CP071462">
    <property type="protein sequence ID" value="QSX00137.1"/>
    <property type="molecule type" value="Genomic_DNA"/>
</dbReference>
<dbReference type="GeneID" id="63186435"/>
<evidence type="ECO:0000256" key="1">
    <source>
        <dbReference type="SAM" id="MobiDB-lite"/>
    </source>
</evidence>
<dbReference type="InterPro" id="IPR058456">
    <property type="entry name" value="DUF8143"/>
</dbReference>
<protein>
    <submittedName>
        <fullName evidence="2">Uncharacterized protein</fullName>
    </submittedName>
</protein>
<dbReference type="RefSeq" id="WP_207289857.1">
    <property type="nucleotide sequence ID" value="NZ_CP071462.1"/>
</dbReference>
<dbReference type="AlphaFoldDB" id="A0A8A2VFQ2"/>
<proteinExistence type="predicted"/>
<accession>A0A8A2VFQ2</accession>
<organism evidence="2 3">
    <name type="scientific">Haloterrigena alkaliphila</name>
    <dbReference type="NCBI Taxonomy" id="2816475"/>
    <lineage>
        <taxon>Archaea</taxon>
        <taxon>Methanobacteriati</taxon>
        <taxon>Methanobacteriota</taxon>
        <taxon>Stenosarchaea group</taxon>
        <taxon>Halobacteria</taxon>
        <taxon>Halobacteriales</taxon>
        <taxon>Natrialbaceae</taxon>
        <taxon>Haloterrigena</taxon>
    </lineage>
</organism>
<dbReference type="Proteomes" id="UP000663203">
    <property type="component" value="Chromosome"/>
</dbReference>
<name>A0A8A2VFQ2_9EURY</name>
<reference evidence="2 3" key="1">
    <citation type="submission" date="2021-03" db="EMBL/GenBank/DDBJ databases">
        <title>Haloterrigena longa sp. nov. and Haloterrigena limicola sp. nov., extremely halophilic archaea isolated from a salt lake.</title>
        <authorList>
            <person name="Henglin C."/>
        </authorList>
    </citation>
    <scope>NUCLEOTIDE SEQUENCE [LARGE SCALE GENOMIC DNA]</scope>
    <source>
        <strain evidence="2 3">KZCA68</strain>
    </source>
</reference>
<sequence length="90" mass="9988">MTGAIIIVFLLFAIAIPLALWVAIEGETSNPTVVDRTEAERIAQEQGGRKRSGSDSSERAGGVRNHTDNFDEEPGWGTRSEDSDRDDRWR</sequence>
<gene>
    <name evidence="2" type="ORF">J0X25_03980</name>
</gene>
<feature type="region of interest" description="Disordered" evidence="1">
    <location>
        <begin position="29"/>
        <end position="90"/>
    </location>
</feature>
<dbReference type="Pfam" id="PF26467">
    <property type="entry name" value="DUF8143"/>
    <property type="match status" value="1"/>
</dbReference>
<evidence type="ECO:0000313" key="2">
    <source>
        <dbReference type="EMBL" id="QSX00137.1"/>
    </source>
</evidence>
<evidence type="ECO:0000313" key="3">
    <source>
        <dbReference type="Proteomes" id="UP000663203"/>
    </source>
</evidence>
<feature type="compositionally biased region" description="Basic and acidic residues" evidence="1">
    <location>
        <begin position="79"/>
        <end position="90"/>
    </location>
</feature>
<keyword evidence="3" id="KW-1185">Reference proteome</keyword>